<comment type="subcellular location">
    <subcellularLocation>
        <location evidence="5">Nucleus</location>
    </subcellularLocation>
</comment>
<dbReference type="EMBL" id="KV425561">
    <property type="protein sequence ID" value="KZT27709.1"/>
    <property type="molecule type" value="Genomic_DNA"/>
</dbReference>
<dbReference type="SUPFAM" id="SSF46785">
    <property type="entry name" value="Winged helix' DNA-binding domain"/>
    <property type="match status" value="1"/>
</dbReference>
<dbReference type="PRINTS" id="PR00053">
    <property type="entry name" value="FORKHEAD"/>
</dbReference>
<dbReference type="PANTHER" id="PTHR46078:SF2">
    <property type="entry name" value="FORK-HEAD DOMAIN-CONTAINING PROTEIN"/>
    <property type="match status" value="1"/>
</dbReference>
<dbReference type="GO" id="GO:0005634">
    <property type="term" value="C:nucleus"/>
    <property type="evidence" value="ECO:0007669"/>
    <property type="project" value="UniProtKB-SubCell"/>
</dbReference>
<feature type="region of interest" description="Disordered" evidence="6">
    <location>
        <begin position="154"/>
        <end position="196"/>
    </location>
</feature>
<feature type="region of interest" description="Disordered" evidence="6">
    <location>
        <begin position="266"/>
        <end position="294"/>
    </location>
</feature>
<evidence type="ECO:0000256" key="2">
    <source>
        <dbReference type="ARBA" id="ARBA00023125"/>
    </source>
</evidence>
<evidence type="ECO:0000313" key="9">
    <source>
        <dbReference type="Proteomes" id="UP000076761"/>
    </source>
</evidence>
<accession>A0A165U6C7</accession>
<dbReference type="InParanoid" id="A0A165U6C7"/>
<name>A0A165U6C7_9AGAM</name>
<dbReference type="OrthoDB" id="5954824at2759"/>
<evidence type="ECO:0000259" key="7">
    <source>
        <dbReference type="PROSITE" id="PS50039"/>
    </source>
</evidence>
<keyword evidence="4 5" id="KW-0539">Nucleus</keyword>
<dbReference type="InterPro" id="IPR045912">
    <property type="entry name" value="FOXJ2/3-like"/>
</dbReference>
<keyword evidence="2 5" id="KW-0238">DNA-binding</keyword>
<feature type="DNA-binding region" description="Fork-head" evidence="5">
    <location>
        <begin position="77"/>
        <end position="167"/>
    </location>
</feature>
<evidence type="ECO:0000256" key="5">
    <source>
        <dbReference type="PROSITE-ProRule" id="PRU00089"/>
    </source>
</evidence>
<feature type="region of interest" description="Disordered" evidence="6">
    <location>
        <begin position="20"/>
        <end position="46"/>
    </location>
</feature>
<dbReference type="Gene3D" id="1.10.10.10">
    <property type="entry name" value="Winged helix-like DNA-binding domain superfamily/Winged helix DNA-binding domain"/>
    <property type="match status" value="1"/>
</dbReference>
<evidence type="ECO:0000313" key="8">
    <source>
        <dbReference type="EMBL" id="KZT27709.1"/>
    </source>
</evidence>
<feature type="compositionally biased region" description="Basic and acidic residues" evidence="6">
    <location>
        <begin position="350"/>
        <end position="365"/>
    </location>
</feature>
<dbReference type="GO" id="GO:0000978">
    <property type="term" value="F:RNA polymerase II cis-regulatory region sequence-specific DNA binding"/>
    <property type="evidence" value="ECO:0007669"/>
    <property type="project" value="TreeGrafter"/>
</dbReference>
<protein>
    <recommendedName>
        <fullName evidence="7">Fork-head domain-containing protein</fullName>
    </recommendedName>
</protein>
<proteinExistence type="predicted"/>
<gene>
    <name evidence="8" type="ORF">NEOLEDRAFT_1130792</name>
</gene>
<dbReference type="GO" id="GO:0000981">
    <property type="term" value="F:DNA-binding transcription factor activity, RNA polymerase II-specific"/>
    <property type="evidence" value="ECO:0007669"/>
    <property type="project" value="TreeGrafter"/>
</dbReference>
<dbReference type="PROSITE" id="PS50039">
    <property type="entry name" value="FORK_HEAD_3"/>
    <property type="match status" value="1"/>
</dbReference>
<dbReference type="Pfam" id="PF00250">
    <property type="entry name" value="Forkhead"/>
    <property type="match status" value="1"/>
</dbReference>
<dbReference type="InterPro" id="IPR036388">
    <property type="entry name" value="WH-like_DNA-bd_sf"/>
</dbReference>
<dbReference type="STRING" id="1314782.A0A165U6C7"/>
<evidence type="ECO:0000256" key="6">
    <source>
        <dbReference type="SAM" id="MobiDB-lite"/>
    </source>
</evidence>
<feature type="compositionally biased region" description="Polar residues" evidence="6">
    <location>
        <begin position="278"/>
        <end position="288"/>
    </location>
</feature>
<feature type="domain" description="Fork-head" evidence="7">
    <location>
        <begin position="77"/>
        <end position="167"/>
    </location>
</feature>
<feature type="region of interest" description="Disordered" evidence="6">
    <location>
        <begin position="350"/>
        <end position="404"/>
    </location>
</feature>
<dbReference type="InterPro" id="IPR001766">
    <property type="entry name" value="Fork_head_dom"/>
</dbReference>
<organism evidence="8 9">
    <name type="scientific">Neolentinus lepideus HHB14362 ss-1</name>
    <dbReference type="NCBI Taxonomy" id="1314782"/>
    <lineage>
        <taxon>Eukaryota</taxon>
        <taxon>Fungi</taxon>
        <taxon>Dikarya</taxon>
        <taxon>Basidiomycota</taxon>
        <taxon>Agaricomycotina</taxon>
        <taxon>Agaricomycetes</taxon>
        <taxon>Gloeophyllales</taxon>
        <taxon>Gloeophyllaceae</taxon>
        <taxon>Neolentinus</taxon>
    </lineage>
</organism>
<keyword evidence="9" id="KW-1185">Reference proteome</keyword>
<dbReference type="Proteomes" id="UP000076761">
    <property type="component" value="Unassembled WGS sequence"/>
</dbReference>
<dbReference type="CDD" id="cd00059">
    <property type="entry name" value="FH_FOX"/>
    <property type="match status" value="1"/>
</dbReference>
<dbReference type="InterPro" id="IPR036390">
    <property type="entry name" value="WH_DNA-bd_sf"/>
</dbReference>
<keyword evidence="1" id="KW-0805">Transcription regulation</keyword>
<reference evidence="8 9" key="1">
    <citation type="journal article" date="2016" name="Mol. Biol. Evol.">
        <title>Comparative Genomics of Early-Diverging Mushroom-Forming Fungi Provides Insights into the Origins of Lignocellulose Decay Capabilities.</title>
        <authorList>
            <person name="Nagy L.G."/>
            <person name="Riley R."/>
            <person name="Tritt A."/>
            <person name="Adam C."/>
            <person name="Daum C."/>
            <person name="Floudas D."/>
            <person name="Sun H."/>
            <person name="Yadav J.S."/>
            <person name="Pangilinan J."/>
            <person name="Larsson K.H."/>
            <person name="Matsuura K."/>
            <person name="Barry K."/>
            <person name="Labutti K."/>
            <person name="Kuo R."/>
            <person name="Ohm R.A."/>
            <person name="Bhattacharya S.S."/>
            <person name="Shirouzu T."/>
            <person name="Yoshinaga Y."/>
            <person name="Martin F.M."/>
            <person name="Grigoriev I.V."/>
            <person name="Hibbett D.S."/>
        </authorList>
    </citation>
    <scope>NUCLEOTIDE SEQUENCE [LARGE SCALE GENOMIC DNA]</scope>
    <source>
        <strain evidence="8 9">HHB14362 ss-1</strain>
    </source>
</reference>
<sequence length="404" mass="44914">MASLTSILNPQETVERTATHDVSLPHTHGLPSPASTSRAHSAEETTQYALPSPVVNVHLPHPNCPDTLACLPDTEGRPQHTLPVILRCAILGSPKRRLTIREIYAAMEDKYPYYKTAGPTWKQSVRHHLSLNRLFERQPRPVTDPGFGSYWTVNLLAPPGTKRPRKRGRHNKDAAEGSQPPAPKRRGRPRKTAAELNHEMGLPSFTTLAMGTDRVQMQKCKVSAVRTVGSLNQDEEDELMDYEDRPFSEDECESEESNRFTLRTAAYSTTPGPGLSQRPRSSAPSSMGSVCPQGGETEVMIDRLRIEMAGLRRQSDDAVSLSKRMSDQLMEAQAEVSRAKQRLRALEDMLEEEGRKRREAERIAQEAEALAEEEAQRRRAVEEALVTSIRGDPESSASPAPVSD</sequence>
<keyword evidence="3" id="KW-0804">Transcription</keyword>
<dbReference type="AlphaFoldDB" id="A0A165U6C7"/>
<evidence type="ECO:0000256" key="3">
    <source>
        <dbReference type="ARBA" id="ARBA00023163"/>
    </source>
</evidence>
<feature type="compositionally biased region" description="Polar residues" evidence="6">
    <location>
        <begin position="33"/>
        <end position="46"/>
    </location>
</feature>
<evidence type="ECO:0000256" key="4">
    <source>
        <dbReference type="ARBA" id="ARBA00023242"/>
    </source>
</evidence>
<dbReference type="SMART" id="SM00339">
    <property type="entry name" value="FH"/>
    <property type="match status" value="1"/>
</dbReference>
<dbReference type="PANTHER" id="PTHR46078">
    <property type="entry name" value="FORKHEAD BOX PROTEIN J2 FAMILY MEMBER"/>
    <property type="match status" value="1"/>
</dbReference>
<evidence type="ECO:0000256" key="1">
    <source>
        <dbReference type="ARBA" id="ARBA00023015"/>
    </source>
</evidence>